<dbReference type="PROSITE" id="PS00389">
    <property type="entry name" value="ATPASE_DELTA"/>
    <property type="match status" value="1"/>
</dbReference>
<dbReference type="GO" id="GO:0045259">
    <property type="term" value="C:proton-transporting ATP synthase complex"/>
    <property type="evidence" value="ECO:0007669"/>
    <property type="project" value="UniProtKB-KW"/>
</dbReference>
<comment type="subcellular location">
    <subcellularLocation>
        <location evidence="7">Cell membrane</location>
        <topology evidence="7">Peripheral membrane protein</topology>
    </subcellularLocation>
    <subcellularLocation>
        <location evidence="1">Membrane</location>
    </subcellularLocation>
</comment>
<dbReference type="PRINTS" id="PR00125">
    <property type="entry name" value="ATPASEDELTA"/>
</dbReference>
<dbReference type="GO" id="GO:0046933">
    <property type="term" value="F:proton-transporting ATP synthase activity, rotational mechanism"/>
    <property type="evidence" value="ECO:0007669"/>
    <property type="project" value="UniProtKB-UniRule"/>
</dbReference>
<dbReference type="SUPFAM" id="SSF47928">
    <property type="entry name" value="N-terminal domain of the delta subunit of the F1F0-ATP synthase"/>
    <property type="match status" value="1"/>
</dbReference>
<dbReference type="EMBL" id="JNFF01000020">
    <property type="protein sequence ID" value="KEQ31059.1"/>
    <property type="molecule type" value="Genomic_DNA"/>
</dbReference>
<comment type="function">
    <text evidence="7">This protein is part of the stalk that links CF(0) to CF(1). It either transmits conformational changes from CF(0) to CF(1) or is implicated in proton conduction.</text>
</comment>
<proteinExistence type="inferred from homology"/>
<dbReference type="InterPro" id="IPR026015">
    <property type="entry name" value="ATP_synth_OSCP/delta_N_sf"/>
</dbReference>
<evidence type="ECO:0000256" key="1">
    <source>
        <dbReference type="ARBA" id="ARBA00004370"/>
    </source>
</evidence>
<comment type="similarity">
    <text evidence="7">Belongs to the ATPase delta chain family.</text>
</comment>
<keyword evidence="7" id="KW-0139">CF(1)</keyword>
<reference evidence="8 9" key="1">
    <citation type="journal article" date="1992" name="Int. J. Syst. Bacteriol.">
        <title>Sphingobacterium antarcticus sp. nov. a Psychrotrophic Bacterium from the Soils of Schirmacher Oasis, Antarctica.</title>
        <authorList>
            <person name="Shivaji S."/>
            <person name="Ray M.K."/>
            <person name="Rao N.S."/>
            <person name="Saiserr L."/>
            <person name="Jagannadham M.V."/>
            <person name="Kumar G.S."/>
            <person name="Reddy G."/>
            <person name="Bhargava P.M."/>
        </authorList>
    </citation>
    <scope>NUCLEOTIDE SEQUENCE [LARGE SCALE GENOMIC DNA]</scope>
    <source>
        <strain evidence="8 9">4BY</strain>
    </source>
</reference>
<evidence type="ECO:0000256" key="7">
    <source>
        <dbReference type="HAMAP-Rule" id="MF_01416"/>
    </source>
</evidence>
<dbReference type="NCBIfam" id="TIGR01145">
    <property type="entry name" value="ATP_synt_delta"/>
    <property type="match status" value="1"/>
</dbReference>
<evidence type="ECO:0000256" key="3">
    <source>
        <dbReference type="ARBA" id="ARBA00022781"/>
    </source>
</evidence>
<evidence type="ECO:0000256" key="6">
    <source>
        <dbReference type="ARBA" id="ARBA00023310"/>
    </source>
</evidence>
<comment type="function">
    <text evidence="7">F(1)F(0) ATP synthase produces ATP from ADP in the presence of a proton or sodium gradient. F-type ATPases consist of two structural domains, F(1) containing the extramembraneous catalytic core and F(0) containing the membrane proton channel, linked together by a central stalk and a peripheral stalk. During catalysis, ATP synthesis in the catalytic domain of F(1) is coupled via a rotary mechanism of the central stalk subunits to proton translocation.</text>
</comment>
<dbReference type="Gene3D" id="1.10.520.20">
    <property type="entry name" value="N-terminal domain of the delta subunit of the F1F0-ATP synthase"/>
    <property type="match status" value="1"/>
</dbReference>
<dbReference type="Pfam" id="PF00213">
    <property type="entry name" value="OSCP"/>
    <property type="match status" value="1"/>
</dbReference>
<dbReference type="InterPro" id="IPR000711">
    <property type="entry name" value="ATPase_OSCP/dsu"/>
</dbReference>
<keyword evidence="3 7" id="KW-0375">Hydrogen ion transport</keyword>
<dbReference type="GO" id="GO:0005886">
    <property type="term" value="C:plasma membrane"/>
    <property type="evidence" value="ECO:0007669"/>
    <property type="project" value="UniProtKB-SubCell"/>
</dbReference>
<dbReference type="PANTHER" id="PTHR11910">
    <property type="entry name" value="ATP SYNTHASE DELTA CHAIN"/>
    <property type="match status" value="1"/>
</dbReference>
<evidence type="ECO:0000313" key="9">
    <source>
        <dbReference type="Proteomes" id="UP000028007"/>
    </source>
</evidence>
<evidence type="ECO:0000256" key="2">
    <source>
        <dbReference type="ARBA" id="ARBA00022448"/>
    </source>
</evidence>
<organism evidence="8 9">
    <name type="scientific">Pedobacter antarcticus 4BY</name>
    <dbReference type="NCBI Taxonomy" id="1358423"/>
    <lineage>
        <taxon>Bacteria</taxon>
        <taxon>Pseudomonadati</taxon>
        <taxon>Bacteroidota</taxon>
        <taxon>Sphingobacteriia</taxon>
        <taxon>Sphingobacteriales</taxon>
        <taxon>Sphingobacteriaceae</taxon>
        <taxon>Pedobacter</taxon>
    </lineage>
</organism>
<comment type="caution">
    <text evidence="8">The sequence shown here is derived from an EMBL/GenBank/DDBJ whole genome shotgun (WGS) entry which is preliminary data.</text>
</comment>
<dbReference type="HAMAP" id="MF_01416">
    <property type="entry name" value="ATP_synth_delta_bact"/>
    <property type="match status" value="1"/>
</dbReference>
<keyword evidence="4 7" id="KW-0406">Ion transport</keyword>
<evidence type="ECO:0000256" key="4">
    <source>
        <dbReference type="ARBA" id="ARBA00023065"/>
    </source>
</evidence>
<sequence length="182" mass="19925">MSENKAASRYAKSLIDLSTEQNSLEEMKNDMVLIEQVIDQNSVLEAILQNPVIPLDKKYAILNEILSKSVSPITSSFLKLIVNKGRSAILFDTTKAFIRQYNVIKGIVTAEVSSATPLTPESKAEIVTVVKRETGANEVIVNEKVNEKLIGGFILKVGDKQFDASIAGSLNKLKKEFAQGVV</sequence>
<evidence type="ECO:0000256" key="5">
    <source>
        <dbReference type="ARBA" id="ARBA00023136"/>
    </source>
</evidence>
<dbReference type="Proteomes" id="UP000028007">
    <property type="component" value="Unassembled WGS sequence"/>
</dbReference>
<keyword evidence="2 7" id="KW-0813">Transport</keyword>
<dbReference type="eggNOG" id="COG0712">
    <property type="taxonomic scope" value="Bacteria"/>
</dbReference>
<dbReference type="RefSeq" id="WP_037438451.1">
    <property type="nucleotide sequence ID" value="NZ_JNFF01000020.1"/>
</dbReference>
<keyword evidence="7" id="KW-1003">Cell membrane</keyword>
<gene>
    <name evidence="7" type="primary">atpH</name>
    <name evidence="8" type="ORF">N180_08200</name>
</gene>
<dbReference type="InterPro" id="IPR020781">
    <property type="entry name" value="ATPase_OSCP/d_CS"/>
</dbReference>
<dbReference type="OrthoDB" id="9802471at2"/>
<dbReference type="AlphaFoldDB" id="A0A081PK36"/>
<protein>
    <recommendedName>
        <fullName evidence="7">ATP synthase subunit delta</fullName>
    </recommendedName>
    <alternativeName>
        <fullName evidence="7">ATP synthase F(1) sector subunit delta</fullName>
    </alternativeName>
    <alternativeName>
        <fullName evidence="7">F-type ATPase subunit delta</fullName>
        <shortName evidence="7">F-ATPase subunit delta</shortName>
    </alternativeName>
</protein>
<name>A0A081PK36_9SPHI</name>
<accession>A0A081PK36</accession>
<evidence type="ECO:0000313" key="8">
    <source>
        <dbReference type="EMBL" id="KEQ31059.1"/>
    </source>
</evidence>
<keyword evidence="9" id="KW-1185">Reference proteome</keyword>
<keyword evidence="5 7" id="KW-0472">Membrane</keyword>
<keyword evidence="6 7" id="KW-0066">ATP synthesis</keyword>